<name>A0A437J437_9SPHN</name>
<dbReference type="PROSITE" id="PS00018">
    <property type="entry name" value="EF_HAND_1"/>
    <property type="match status" value="1"/>
</dbReference>
<reference evidence="8 9" key="1">
    <citation type="submission" date="2019-01" db="EMBL/GenBank/DDBJ databases">
        <authorList>
            <person name="Chen W.-M."/>
        </authorList>
    </citation>
    <scope>NUCLEOTIDE SEQUENCE [LARGE SCALE GENOMIC DNA]</scope>
    <source>
        <strain evidence="8 9">TLA-22</strain>
    </source>
</reference>
<dbReference type="InterPro" id="IPR018247">
    <property type="entry name" value="EF_Hand_1_Ca_BS"/>
</dbReference>
<dbReference type="InterPro" id="IPR000531">
    <property type="entry name" value="Beta-barrel_TonB"/>
</dbReference>
<dbReference type="OrthoDB" id="5476657at2"/>
<evidence type="ECO:0000259" key="6">
    <source>
        <dbReference type="Pfam" id="PF00593"/>
    </source>
</evidence>
<comment type="caution">
    <text evidence="8">The sequence shown here is derived from an EMBL/GenBank/DDBJ whole genome shotgun (WGS) entry which is preliminary data.</text>
</comment>
<evidence type="ECO:0000313" key="8">
    <source>
        <dbReference type="EMBL" id="RVT39436.1"/>
    </source>
</evidence>
<dbReference type="PANTHER" id="PTHR40980:SF3">
    <property type="entry name" value="TONB-DEPENDENT RECEPTOR-LIKE BETA-BARREL DOMAIN-CONTAINING PROTEIN"/>
    <property type="match status" value="1"/>
</dbReference>
<evidence type="ECO:0000259" key="7">
    <source>
        <dbReference type="Pfam" id="PF07715"/>
    </source>
</evidence>
<dbReference type="PANTHER" id="PTHR40980">
    <property type="entry name" value="PLUG DOMAIN-CONTAINING PROTEIN"/>
    <property type="match status" value="1"/>
</dbReference>
<feature type="domain" description="TonB-dependent receptor plug" evidence="7">
    <location>
        <begin position="77"/>
        <end position="186"/>
    </location>
</feature>
<dbReference type="InterPro" id="IPR037066">
    <property type="entry name" value="Plug_dom_sf"/>
</dbReference>
<evidence type="ECO:0000256" key="3">
    <source>
        <dbReference type="ARBA" id="ARBA00023237"/>
    </source>
</evidence>
<dbReference type="Proteomes" id="UP000282977">
    <property type="component" value="Unassembled WGS sequence"/>
</dbReference>
<evidence type="ECO:0000313" key="9">
    <source>
        <dbReference type="Proteomes" id="UP000282977"/>
    </source>
</evidence>
<evidence type="ECO:0000256" key="2">
    <source>
        <dbReference type="ARBA" id="ARBA00023136"/>
    </source>
</evidence>
<evidence type="ECO:0000256" key="4">
    <source>
        <dbReference type="RuleBase" id="RU003357"/>
    </source>
</evidence>
<dbReference type="SUPFAM" id="SSF56935">
    <property type="entry name" value="Porins"/>
    <property type="match status" value="1"/>
</dbReference>
<dbReference type="Pfam" id="PF00593">
    <property type="entry name" value="TonB_dep_Rec_b-barrel"/>
    <property type="match status" value="1"/>
</dbReference>
<dbReference type="AlphaFoldDB" id="A0A437J437"/>
<keyword evidence="9" id="KW-1185">Reference proteome</keyword>
<feature type="signal peptide" evidence="5">
    <location>
        <begin position="1"/>
        <end position="40"/>
    </location>
</feature>
<gene>
    <name evidence="8" type="ORF">ENE74_15445</name>
</gene>
<comment type="subcellular location">
    <subcellularLocation>
        <location evidence="1 4">Cell outer membrane</location>
    </subcellularLocation>
</comment>
<dbReference type="Gene3D" id="2.170.130.10">
    <property type="entry name" value="TonB-dependent receptor, plug domain"/>
    <property type="match status" value="1"/>
</dbReference>
<keyword evidence="2 4" id="KW-0472">Membrane</keyword>
<dbReference type="InterPro" id="IPR036942">
    <property type="entry name" value="Beta-barrel_TonB_sf"/>
</dbReference>
<protein>
    <submittedName>
        <fullName evidence="8">TonB-dependent receptor</fullName>
    </submittedName>
</protein>
<dbReference type="Pfam" id="PF07715">
    <property type="entry name" value="Plug"/>
    <property type="match status" value="1"/>
</dbReference>
<comment type="similarity">
    <text evidence="4">Belongs to the TonB-dependent receptor family.</text>
</comment>
<dbReference type="CDD" id="cd01347">
    <property type="entry name" value="ligand_gated_channel"/>
    <property type="match status" value="1"/>
</dbReference>
<keyword evidence="8" id="KW-0675">Receptor</keyword>
<sequence>MVRGDTVLTRHRNDATGKILRLLGACSVFAIAANAGPAFAQAASPQVNAAVEDNASTDQDIVVTGIRQSVQASIAVKRQSNAIVDAITAEDIGKLPDQNIAETLQRISGVQVDRGGLGQQQFVGEGSGVTIRGIGQNRIEFNGTNIVGSSTGGGVALQDFNPEILASLTVTKSPSAKDIEGALGGVVNLISRKPLDLDSLFVAGRAEGIYYDQAEKMGYRASGVVSTKFANDTIGILIGASRYQYDRLTEEVDNGGYTTAFDLDGNGLATNNPATPTRYVNNVVAGQVTRMGIDGSIQWRPSPDFELNFDALYSKANLDQAASRYQILLGNSVSNAKIDANNTVVSGTFNNAIVRVTAYDEPIESEQAIFALYGKWTPGRFTVEGRASRSDSSRYTRLFVPLLVPKTGNTASLYYDTTSGSNLPTGALTTNFNTLNPNNYRLDTTVDNSDINENTGDDYRLDIGYDTGWNWIKTLRVGGRFEALSLKTDRYALNTAVGTLRTATPSLDRNGDGQIGYEEFTGLNITTISNYFNGRSGNLPREFLGGSVDPDVYADSVNLPVAPQDASGVRGVDEDTKAIYVQADLDGTLFGIDMRGNVGVRYVDTKRVSTGNAIVGTQVFPQRLKSNFTNWLPSINLTANLQSNLLLRFAAAKVVARPSLSDVAPGTRPNLVNLTATRGNPNLRPFTATQYDVSLEWYFDNASLISISGFYKDVGSFTSNTSYEEFIDLGPLSGIFLITVPENGENGTIKGFDANFQHVFSGLPEAFEGLGVGATYTFVDSKTPLNDPVTGKSDPLQGLSRHSVNLTAFIEQKWGNVRLTYNWRDKFLELRQPDTVGGNRYQAAYGQFDLSSQINLTEKTRLTFSAVNITKSAEKFFHTYEDRFRAYRVNDRRFYFGIASSF</sequence>
<dbReference type="GO" id="GO:0009279">
    <property type="term" value="C:cell outer membrane"/>
    <property type="evidence" value="ECO:0007669"/>
    <property type="project" value="UniProtKB-SubCell"/>
</dbReference>
<dbReference type="Gene3D" id="2.40.170.20">
    <property type="entry name" value="TonB-dependent receptor, beta-barrel domain"/>
    <property type="match status" value="1"/>
</dbReference>
<accession>A0A437J437</accession>
<keyword evidence="3" id="KW-0998">Cell outer membrane</keyword>
<organism evidence="8 9">
    <name type="scientific">Sphingobium algorifonticola</name>
    <dbReference type="NCBI Taxonomy" id="2008318"/>
    <lineage>
        <taxon>Bacteria</taxon>
        <taxon>Pseudomonadati</taxon>
        <taxon>Pseudomonadota</taxon>
        <taxon>Alphaproteobacteria</taxon>
        <taxon>Sphingomonadales</taxon>
        <taxon>Sphingomonadaceae</taxon>
        <taxon>Sphingobium</taxon>
    </lineage>
</organism>
<dbReference type="NCBIfam" id="TIGR01782">
    <property type="entry name" value="TonB-Xanth-Caul"/>
    <property type="match status" value="1"/>
</dbReference>
<dbReference type="InterPro" id="IPR012910">
    <property type="entry name" value="Plug_dom"/>
</dbReference>
<proteinExistence type="inferred from homology"/>
<dbReference type="EMBL" id="RZUL01000007">
    <property type="protein sequence ID" value="RVT39436.1"/>
    <property type="molecule type" value="Genomic_DNA"/>
</dbReference>
<feature type="domain" description="TonB-dependent receptor-like beta-barrel" evidence="6">
    <location>
        <begin position="413"/>
        <end position="869"/>
    </location>
</feature>
<evidence type="ECO:0000256" key="1">
    <source>
        <dbReference type="ARBA" id="ARBA00004442"/>
    </source>
</evidence>
<feature type="chain" id="PRO_5019437958" evidence="5">
    <location>
        <begin position="41"/>
        <end position="902"/>
    </location>
</feature>
<keyword evidence="4" id="KW-0798">TonB box</keyword>
<evidence type="ECO:0000256" key="5">
    <source>
        <dbReference type="SAM" id="SignalP"/>
    </source>
</evidence>
<dbReference type="InterPro" id="IPR010104">
    <property type="entry name" value="TonB_rcpt_bac"/>
</dbReference>
<keyword evidence="5" id="KW-0732">Signal</keyword>